<evidence type="ECO:0000313" key="1">
    <source>
        <dbReference type="EMBL" id="RMV76439.1"/>
    </source>
</evidence>
<organism evidence="1 2">
    <name type="scientific">Pseudomonas caricapapayae</name>
    <dbReference type="NCBI Taxonomy" id="46678"/>
    <lineage>
        <taxon>Bacteria</taxon>
        <taxon>Pseudomonadati</taxon>
        <taxon>Pseudomonadota</taxon>
        <taxon>Gammaproteobacteria</taxon>
        <taxon>Pseudomonadales</taxon>
        <taxon>Pseudomonadaceae</taxon>
        <taxon>Pseudomonas</taxon>
    </lineage>
</organism>
<dbReference type="Proteomes" id="UP000269872">
    <property type="component" value="Unassembled WGS sequence"/>
</dbReference>
<sequence>MNELTQQSEETLTAKEQYSIAIEKSDHLPAAKVVGEFVLDALINSSGESQKIRELREEIKSAISEADDDKAHSLMVELKTIKDTEQENVDALAEISQKFSISQILASYSKDPAFEEIAYNLALKVLNKTQQALTSPSGKSKPAREKTPPKPALVYVISKGDKSAELVMRIGKGAANLAQDAEAFTLLGFAVEKDADGKDMLVPSTYTDKMGVEHQASRRTIATAIEDKTAFEGFTIATKE</sequence>
<accession>A0A3M6F738</accession>
<evidence type="ECO:0000313" key="2">
    <source>
        <dbReference type="Proteomes" id="UP000269872"/>
    </source>
</evidence>
<reference evidence="1 2" key="1">
    <citation type="submission" date="2018-08" db="EMBL/GenBank/DDBJ databases">
        <title>Recombination of ecologically and evolutionarily significant loci maintains genetic cohesion in the Pseudomonas syringae species complex.</title>
        <authorList>
            <person name="Dillon M."/>
            <person name="Thakur S."/>
            <person name="Almeida R.N.D."/>
            <person name="Weir B.S."/>
            <person name="Guttman D.S."/>
        </authorList>
    </citation>
    <scope>NUCLEOTIDE SEQUENCE [LARGE SCALE GENOMIC DNA]</scope>
    <source>
        <strain evidence="1 2">ICMP 7496</strain>
    </source>
</reference>
<proteinExistence type="predicted"/>
<comment type="caution">
    <text evidence="1">The sequence shown here is derived from an EMBL/GenBank/DDBJ whole genome shotgun (WGS) entry which is preliminary data.</text>
</comment>
<dbReference type="RefSeq" id="WP_122340016.1">
    <property type="nucleotide sequence ID" value="NZ_RBUY01000070.1"/>
</dbReference>
<dbReference type="AlphaFoldDB" id="A0A3M6F738"/>
<protein>
    <submittedName>
        <fullName evidence="1">Uncharacterized protein</fullName>
    </submittedName>
</protein>
<dbReference type="EMBL" id="RBUY01000070">
    <property type="protein sequence ID" value="RMV76439.1"/>
    <property type="molecule type" value="Genomic_DNA"/>
</dbReference>
<gene>
    <name evidence="1" type="ORF">ALP05_00666</name>
</gene>
<name>A0A3M6F738_9PSED</name>